<keyword evidence="7" id="KW-0067">ATP-binding</keyword>
<keyword evidence="4" id="KW-0808">Transferase</keyword>
<evidence type="ECO:0000256" key="5">
    <source>
        <dbReference type="ARBA" id="ARBA00022741"/>
    </source>
</evidence>
<dbReference type="PROSITE" id="PS50011">
    <property type="entry name" value="PROTEIN_KINASE_DOM"/>
    <property type="match status" value="1"/>
</dbReference>
<feature type="compositionally biased region" description="Basic and acidic residues" evidence="11">
    <location>
        <begin position="417"/>
        <end position="427"/>
    </location>
</feature>
<dbReference type="VEuPathDB" id="AmoebaDB:NF0109260"/>
<gene>
    <name evidence="13" type="ORF">FDP41_011100</name>
</gene>
<keyword evidence="10" id="KW-0175">Coiled coil</keyword>
<comment type="caution">
    <text evidence="13">The sequence shown here is derived from an EMBL/GenBank/DDBJ whole genome shotgun (WGS) entry which is preliminary data.</text>
</comment>
<evidence type="ECO:0000256" key="8">
    <source>
        <dbReference type="ARBA" id="ARBA00047899"/>
    </source>
</evidence>
<comment type="catalytic activity">
    <reaction evidence="9">
        <text>L-seryl-[protein] + ATP = O-phospho-L-seryl-[protein] + ADP + H(+)</text>
        <dbReference type="Rhea" id="RHEA:17989"/>
        <dbReference type="Rhea" id="RHEA-COMP:9863"/>
        <dbReference type="Rhea" id="RHEA-COMP:11604"/>
        <dbReference type="ChEBI" id="CHEBI:15378"/>
        <dbReference type="ChEBI" id="CHEBI:29999"/>
        <dbReference type="ChEBI" id="CHEBI:30616"/>
        <dbReference type="ChEBI" id="CHEBI:83421"/>
        <dbReference type="ChEBI" id="CHEBI:456216"/>
        <dbReference type="EC" id="2.7.11.1"/>
    </reaction>
</comment>
<keyword evidence="6" id="KW-0418">Kinase</keyword>
<evidence type="ECO:0000313" key="13">
    <source>
        <dbReference type="EMBL" id="KAF0983122.1"/>
    </source>
</evidence>
<dbReference type="VEuPathDB" id="AmoebaDB:NfTy_016990"/>
<dbReference type="OrthoDB" id="248923at2759"/>
<dbReference type="Pfam" id="PF00069">
    <property type="entry name" value="Pkinase"/>
    <property type="match status" value="1"/>
</dbReference>
<dbReference type="CDD" id="cd06609">
    <property type="entry name" value="STKc_MST3_like"/>
    <property type="match status" value="1"/>
</dbReference>
<dbReference type="GO" id="GO:0005737">
    <property type="term" value="C:cytoplasm"/>
    <property type="evidence" value="ECO:0007669"/>
    <property type="project" value="TreeGrafter"/>
</dbReference>
<keyword evidence="14" id="KW-1185">Reference proteome</keyword>
<evidence type="ECO:0000256" key="6">
    <source>
        <dbReference type="ARBA" id="ARBA00022777"/>
    </source>
</evidence>
<sequence length="553" mass="61578">MEDCPYEKVKWIASGGFAEVWKGIDKRTKQPVAIKIVDLENSEEDIEDIQREIHVLKTMDCENIVKIYGSYVVRQKLWIVMELAEGGSVADLIKPGPLDEQYIAVILRETLKALEYLHAEHKIHRDLKAANILVGENGEVKLADFGVVGVLSTSGTTDETIQKRYSFVGTPFWMAPEVIKHEGADQKADIWSLGITAIEMAKGEPPYAHVPINTAFFLIQKNEPPTLEENKFSKAFKEFVMLCLQKNPQDRLSASDLLKHKFIRTAKKNTILVDLIQRKAAWDNNKKLKKGRGGSSDSDSDSSLDDELSDDDDDSEKQKYTTRQGKGFWEFGSDGTNTVREVPNLPSSSTTTNTPISTPPTKKSSSDQKNDTVNSVSSVSTISSNAYPSEKRRNPSRDSIETRSDDETSPSTHTIVQRKDKTQPMDSVRKGALPSIMSELMKENNSTISPASTSSIMEDIIIPSFKDAKSQQAAASLSTIVEELEKVEKKDSQFAQNLLAALITRVQKSENIPPQFKHVASTESSIASNSEGMEAISQNLLKRWKLKVKTLDH</sequence>
<accession>A0A6A5C879</accession>
<dbReference type="Gene3D" id="1.10.510.10">
    <property type="entry name" value="Transferase(Phosphotransferase) domain 1"/>
    <property type="match status" value="1"/>
</dbReference>
<dbReference type="AlphaFoldDB" id="A0A6A5C879"/>
<dbReference type="SMART" id="SM00220">
    <property type="entry name" value="S_TKc"/>
    <property type="match status" value="1"/>
</dbReference>
<organism evidence="13 14">
    <name type="scientific">Naegleria fowleri</name>
    <name type="common">Brain eating amoeba</name>
    <dbReference type="NCBI Taxonomy" id="5763"/>
    <lineage>
        <taxon>Eukaryota</taxon>
        <taxon>Discoba</taxon>
        <taxon>Heterolobosea</taxon>
        <taxon>Tetramitia</taxon>
        <taxon>Eutetramitia</taxon>
        <taxon>Vahlkampfiidae</taxon>
        <taxon>Naegleria</taxon>
    </lineage>
</organism>
<evidence type="ECO:0000313" key="14">
    <source>
        <dbReference type="Proteomes" id="UP000444721"/>
    </source>
</evidence>
<dbReference type="FunFam" id="1.10.510.10:FF:000499">
    <property type="entry name" value="Serine/threonine-protein kinase KIC1"/>
    <property type="match status" value="1"/>
</dbReference>
<dbReference type="Proteomes" id="UP000444721">
    <property type="component" value="Unassembled WGS sequence"/>
</dbReference>
<dbReference type="EMBL" id="VFQX01000007">
    <property type="protein sequence ID" value="KAF0983122.1"/>
    <property type="molecule type" value="Genomic_DNA"/>
</dbReference>
<dbReference type="InterPro" id="IPR050629">
    <property type="entry name" value="STE20/SPS1-PAK"/>
</dbReference>
<dbReference type="GO" id="GO:0004674">
    <property type="term" value="F:protein serine/threonine kinase activity"/>
    <property type="evidence" value="ECO:0007669"/>
    <property type="project" value="UniProtKB-KW"/>
</dbReference>
<evidence type="ECO:0000256" key="10">
    <source>
        <dbReference type="SAM" id="Coils"/>
    </source>
</evidence>
<feature type="compositionally biased region" description="Acidic residues" evidence="11">
    <location>
        <begin position="298"/>
        <end position="315"/>
    </location>
</feature>
<evidence type="ECO:0000259" key="12">
    <source>
        <dbReference type="PROSITE" id="PS50011"/>
    </source>
</evidence>
<keyword evidence="5" id="KW-0547">Nucleotide-binding</keyword>
<feature type="compositionally biased region" description="Basic and acidic residues" evidence="11">
    <location>
        <begin position="389"/>
        <end position="406"/>
    </location>
</feature>
<dbReference type="PANTHER" id="PTHR48012">
    <property type="entry name" value="STERILE20-LIKE KINASE, ISOFORM B-RELATED"/>
    <property type="match status" value="1"/>
</dbReference>
<evidence type="ECO:0000256" key="2">
    <source>
        <dbReference type="ARBA" id="ARBA00012513"/>
    </source>
</evidence>
<proteinExistence type="inferred from homology"/>
<protein>
    <recommendedName>
        <fullName evidence="2">non-specific serine/threonine protein kinase</fullName>
        <ecNumber evidence="2">2.7.11.1</ecNumber>
    </recommendedName>
</protein>
<comment type="similarity">
    <text evidence="1">Belongs to the protein kinase superfamily. STE Ser/Thr protein kinase family. STE20 subfamily.</text>
</comment>
<dbReference type="InterPro" id="IPR011009">
    <property type="entry name" value="Kinase-like_dom_sf"/>
</dbReference>
<dbReference type="PANTHER" id="PTHR48012:SF10">
    <property type="entry name" value="FI20177P1"/>
    <property type="match status" value="1"/>
</dbReference>
<dbReference type="GO" id="GO:0005524">
    <property type="term" value="F:ATP binding"/>
    <property type="evidence" value="ECO:0007669"/>
    <property type="project" value="UniProtKB-KW"/>
</dbReference>
<evidence type="ECO:0000256" key="7">
    <source>
        <dbReference type="ARBA" id="ARBA00022840"/>
    </source>
</evidence>
<feature type="region of interest" description="Disordered" evidence="11">
    <location>
        <begin position="286"/>
        <end position="427"/>
    </location>
</feature>
<feature type="compositionally biased region" description="Low complexity" evidence="11">
    <location>
        <begin position="346"/>
        <end position="363"/>
    </location>
</feature>
<evidence type="ECO:0000256" key="1">
    <source>
        <dbReference type="ARBA" id="ARBA00008874"/>
    </source>
</evidence>
<dbReference type="InterPro" id="IPR000719">
    <property type="entry name" value="Prot_kinase_dom"/>
</dbReference>
<feature type="compositionally biased region" description="Low complexity" evidence="11">
    <location>
        <begin position="372"/>
        <end position="385"/>
    </location>
</feature>
<name>A0A6A5C879_NAEFO</name>
<dbReference type="VEuPathDB" id="AmoebaDB:FDP41_011100"/>
<dbReference type="EC" id="2.7.11.1" evidence="2"/>
<evidence type="ECO:0000256" key="9">
    <source>
        <dbReference type="ARBA" id="ARBA00048679"/>
    </source>
</evidence>
<dbReference type="GeneID" id="68118315"/>
<evidence type="ECO:0000256" key="4">
    <source>
        <dbReference type="ARBA" id="ARBA00022679"/>
    </source>
</evidence>
<dbReference type="SUPFAM" id="SSF56112">
    <property type="entry name" value="Protein kinase-like (PK-like)"/>
    <property type="match status" value="1"/>
</dbReference>
<comment type="catalytic activity">
    <reaction evidence="8">
        <text>L-threonyl-[protein] + ATP = O-phospho-L-threonyl-[protein] + ADP + H(+)</text>
        <dbReference type="Rhea" id="RHEA:46608"/>
        <dbReference type="Rhea" id="RHEA-COMP:11060"/>
        <dbReference type="Rhea" id="RHEA-COMP:11605"/>
        <dbReference type="ChEBI" id="CHEBI:15378"/>
        <dbReference type="ChEBI" id="CHEBI:30013"/>
        <dbReference type="ChEBI" id="CHEBI:30616"/>
        <dbReference type="ChEBI" id="CHEBI:61977"/>
        <dbReference type="ChEBI" id="CHEBI:456216"/>
        <dbReference type="EC" id="2.7.11.1"/>
    </reaction>
</comment>
<dbReference type="OMA" id="THTIVQR"/>
<evidence type="ECO:0000256" key="3">
    <source>
        <dbReference type="ARBA" id="ARBA00022527"/>
    </source>
</evidence>
<dbReference type="VEuPathDB" id="AmoebaDB:NF0112300"/>
<feature type="coiled-coil region" evidence="10">
    <location>
        <begin position="32"/>
        <end position="59"/>
    </location>
</feature>
<reference evidence="13 14" key="1">
    <citation type="journal article" date="2019" name="Sci. Rep.">
        <title>Nanopore sequencing improves the draft genome of the human pathogenic amoeba Naegleria fowleri.</title>
        <authorList>
            <person name="Liechti N."/>
            <person name="Schurch N."/>
            <person name="Bruggmann R."/>
            <person name="Wittwer M."/>
        </authorList>
    </citation>
    <scope>NUCLEOTIDE SEQUENCE [LARGE SCALE GENOMIC DNA]</scope>
    <source>
        <strain evidence="13 14">ATCC 30894</strain>
    </source>
</reference>
<feature type="domain" description="Protein kinase" evidence="12">
    <location>
        <begin position="6"/>
        <end position="263"/>
    </location>
</feature>
<evidence type="ECO:0000256" key="11">
    <source>
        <dbReference type="SAM" id="MobiDB-lite"/>
    </source>
</evidence>
<dbReference type="RefSeq" id="XP_044567835.1">
    <property type="nucleotide sequence ID" value="XM_044701473.1"/>
</dbReference>
<keyword evidence="3" id="KW-0723">Serine/threonine-protein kinase</keyword>